<dbReference type="GO" id="GO:0031902">
    <property type="term" value="C:late endosome membrane"/>
    <property type="evidence" value="ECO:0007669"/>
    <property type="project" value="TreeGrafter"/>
</dbReference>
<comment type="caution">
    <text evidence="12">The sequence shown here is derived from an EMBL/GenBank/DDBJ whole genome shotgun (WGS) entry which is preliminary data.</text>
</comment>
<dbReference type="GO" id="GO:0005794">
    <property type="term" value="C:Golgi apparatus"/>
    <property type="evidence" value="ECO:0007669"/>
    <property type="project" value="TreeGrafter"/>
</dbReference>
<keyword evidence="4 10" id="KW-0812">Transmembrane</keyword>
<dbReference type="PANTHER" id="PTHR21230:SF84">
    <property type="entry name" value="VESICLE TRANSPORT V-SNARE N-TERMINAL DOMAIN-CONTAINING PROTEIN"/>
    <property type="match status" value="1"/>
</dbReference>
<comment type="subcellular location">
    <subcellularLocation>
        <location evidence="1">Membrane</location>
        <topology evidence="1">Single-pass type IV membrane protein</topology>
    </subcellularLocation>
</comment>
<keyword evidence="3" id="KW-0813">Transport</keyword>
<dbReference type="Pfam" id="PF05008">
    <property type="entry name" value="V-SNARE"/>
    <property type="match status" value="1"/>
</dbReference>
<dbReference type="GO" id="GO:0031201">
    <property type="term" value="C:SNARE complex"/>
    <property type="evidence" value="ECO:0007669"/>
    <property type="project" value="TreeGrafter"/>
</dbReference>
<keyword evidence="7 9" id="KW-0175">Coiled coil</keyword>
<protein>
    <recommendedName>
        <fullName evidence="11">Vesicle transport v-SNARE N-terminal domain-containing protein</fullName>
    </recommendedName>
</protein>
<dbReference type="InterPro" id="IPR010989">
    <property type="entry name" value="SNARE"/>
</dbReference>
<dbReference type="EMBL" id="CAIX01000003">
    <property type="protein sequence ID" value="CCI39730.1"/>
    <property type="molecule type" value="Genomic_DNA"/>
</dbReference>
<dbReference type="InterPro" id="IPR038407">
    <property type="entry name" value="v-SNARE_N_sf"/>
</dbReference>
<reference evidence="12 13" key="1">
    <citation type="submission" date="2012-05" db="EMBL/GenBank/DDBJ databases">
        <title>Recombination and specialization in a pathogen metapopulation.</title>
        <authorList>
            <person name="Gardiner A."/>
            <person name="Kemen E."/>
            <person name="Schultz-Larsen T."/>
            <person name="MacLean D."/>
            <person name="Van Oosterhout C."/>
            <person name="Jones J.D.G."/>
        </authorList>
    </citation>
    <scope>NUCLEOTIDE SEQUENCE [LARGE SCALE GENOMIC DNA]</scope>
    <source>
        <strain evidence="12 13">Ac Nc2</strain>
    </source>
</reference>
<dbReference type="GO" id="GO:0006906">
    <property type="term" value="P:vesicle fusion"/>
    <property type="evidence" value="ECO:0007669"/>
    <property type="project" value="TreeGrafter"/>
</dbReference>
<organism evidence="12 13">
    <name type="scientific">Albugo candida</name>
    <dbReference type="NCBI Taxonomy" id="65357"/>
    <lineage>
        <taxon>Eukaryota</taxon>
        <taxon>Sar</taxon>
        <taxon>Stramenopiles</taxon>
        <taxon>Oomycota</taxon>
        <taxon>Peronosporomycetes</taxon>
        <taxon>Albuginales</taxon>
        <taxon>Albuginaceae</taxon>
        <taxon>Albugo</taxon>
    </lineage>
</organism>
<evidence type="ECO:0000259" key="11">
    <source>
        <dbReference type="Pfam" id="PF05008"/>
    </source>
</evidence>
<dbReference type="PANTHER" id="PTHR21230">
    <property type="entry name" value="VESICLE TRANSPORT V-SNARE PROTEIN VTI1-RELATED"/>
    <property type="match status" value="1"/>
</dbReference>
<dbReference type="GO" id="GO:0012507">
    <property type="term" value="C:ER to Golgi transport vesicle membrane"/>
    <property type="evidence" value="ECO:0007669"/>
    <property type="project" value="TreeGrafter"/>
</dbReference>
<keyword evidence="5" id="KW-0653">Protein transport</keyword>
<gene>
    <name evidence="12" type="ORF">BN9_005130</name>
</gene>
<evidence type="ECO:0000313" key="13">
    <source>
        <dbReference type="Proteomes" id="UP000053237"/>
    </source>
</evidence>
<comment type="similarity">
    <text evidence="2">Belongs to the VTI1 family.</text>
</comment>
<dbReference type="SUPFAM" id="SSF47661">
    <property type="entry name" value="t-snare proteins"/>
    <property type="match status" value="1"/>
</dbReference>
<dbReference type="Gene3D" id="1.20.5.110">
    <property type="match status" value="1"/>
</dbReference>
<evidence type="ECO:0000313" key="12">
    <source>
        <dbReference type="EMBL" id="CCI39730.1"/>
    </source>
</evidence>
<dbReference type="Proteomes" id="UP000053237">
    <property type="component" value="Unassembled WGS sequence"/>
</dbReference>
<name>A0A024G087_9STRA</name>
<evidence type="ECO:0000256" key="4">
    <source>
        <dbReference type="ARBA" id="ARBA00022692"/>
    </source>
</evidence>
<evidence type="ECO:0000256" key="8">
    <source>
        <dbReference type="ARBA" id="ARBA00023136"/>
    </source>
</evidence>
<keyword evidence="6 10" id="KW-1133">Transmembrane helix</keyword>
<dbReference type="Gene3D" id="1.20.58.400">
    <property type="entry name" value="t-snare proteins"/>
    <property type="match status" value="1"/>
</dbReference>
<evidence type="ECO:0000256" key="3">
    <source>
        <dbReference type="ARBA" id="ARBA00022448"/>
    </source>
</evidence>
<dbReference type="STRING" id="65357.A0A024G087"/>
<evidence type="ECO:0000256" key="7">
    <source>
        <dbReference type="ARBA" id="ARBA00023054"/>
    </source>
</evidence>
<keyword evidence="13" id="KW-1185">Reference proteome</keyword>
<feature type="domain" description="Vesicle transport v-SNARE N-terminal" evidence="11">
    <location>
        <begin position="1"/>
        <end position="81"/>
    </location>
</feature>
<keyword evidence="8 10" id="KW-0472">Membrane</keyword>
<dbReference type="GO" id="GO:0005484">
    <property type="term" value="F:SNAP receptor activity"/>
    <property type="evidence" value="ECO:0007669"/>
    <property type="project" value="TreeGrafter"/>
</dbReference>
<dbReference type="InParanoid" id="A0A024G087"/>
<dbReference type="GO" id="GO:0006886">
    <property type="term" value="P:intracellular protein transport"/>
    <property type="evidence" value="ECO:0007669"/>
    <property type="project" value="InterPro"/>
</dbReference>
<feature type="coiled-coil region" evidence="9">
    <location>
        <begin position="29"/>
        <end position="78"/>
    </location>
</feature>
<dbReference type="InterPro" id="IPR007705">
    <property type="entry name" value="Vesicle_trsprt_v-SNARE_N"/>
</dbReference>
<proteinExistence type="inferred from homology"/>
<evidence type="ECO:0000256" key="2">
    <source>
        <dbReference type="ARBA" id="ARBA00006108"/>
    </source>
</evidence>
<evidence type="ECO:0000256" key="6">
    <source>
        <dbReference type="ARBA" id="ARBA00022989"/>
    </source>
</evidence>
<evidence type="ECO:0000256" key="9">
    <source>
        <dbReference type="SAM" id="Coils"/>
    </source>
</evidence>
<evidence type="ECO:0000256" key="5">
    <source>
        <dbReference type="ARBA" id="ARBA00022927"/>
    </source>
</evidence>
<accession>A0A024G087</accession>
<dbReference type="GO" id="GO:0000149">
    <property type="term" value="F:SNARE binding"/>
    <property type="evidence" value="ECO:0007669"/>
    <property type="project" value="TreeGrafter"/>
</dbReference>
<sequence>MSAIFDAYESELLMLLSQISQLCETHLKRAELKKLLEKADALSQQMKIELHGVDSNERKALSIKVQDYQDKIRSLAARFEKSANSSSHTFVRDETPARDQMKDATIKLMGTTEKLSEAKRAAAEIEEVAVTITDALGRNKNQIEDAHLKVKSVLDSQQHGGSIIRRMLSRDRRQRVALFVLAATIIVGALLILYFKFGYRKSEQDRGVHPVEALH</sequence>
<dbReference type="GO" id="GO:0005789">
    <property type="term" value="C:endoplasmic reticulum membrane"/>
    <property type="evidence" value="ECO:0007669"/>
    <property type="project" value="TreeGrafter"/>
</dbReference>
<dbReference type="AlphaFoldDB" id="A0A024G087"/>
<feature type="transmembrane region" description="Helical" evidence="10">
    <location>
        <begin position="176"/>
        <end position="195"/>
    </location>
</feature>
<evidence type="ECO:0000256" key="1">
    <source>
        <dbReference type="ARBA" id="ARBA00004211"/>
    </source>
</evidence>
<evidence type="ECO:0000256" key="10">
    <source>
        <dbReference type="SAM" id="Phobius"/>
    </source>
</evidence>